<evidence type="ECO:0000256" key="2">
    <source>
        <dbReference type="SAM" id="MobiDB-lite"/>
    </source>
</evidence>
<sequence length="323" mass="35139">MAAQVALRRQQAQEENEARELGLIYPAPTLGAATSSGAVPTLSASRCSPESNNRSHLNSPGSKRPRISENDILDCEESPNNEDIKRRRSKSRSPSLTPSSEVPTSPSPPVNVSLFPVDDHRTLSHTEEDSTDSEAAPENLSLKKNCASINVGSTTVPIATTIESPFSTHFGAQQLPSQYQQKSPVDILRRVFPSRRRIEIELALQRCKGDVLQAIEVMVNSESEENFQATSAFSPLALACSPYHRNFHPHTNRRFLSAPYAGTGYLPTVIRPPIGYPQNSLLHHLTPSSLASDLYSSNACISEKPVTTSPGSASSSEKTTYSE</sequence>
<feature type="region of interest" description="Disordered" evidence="2">
    <location>
        <begin position="1"/>
        <end position="20"/>
    </location>
</feature>
<proteinExistence type="inferred from homology"/>
<dbReference type="AlphaFoldDB" id="A0AAN9Y293"/>
<dbReference type="GO" id="GO:0000978">
    <property type="term" value="F:RNA polymerase II cis-regulatory region sequence-specific DNA binding"/>
    <property type="evidence" value="ECO:0007669"/>
    <property type="project" value="TreeGrafter"/>
</dbReference>
<evidence type="ECO:0000256" key="1">
    <source>
        <dbReference type="ARBA" id="ARBA00006834"/>
    </source>
</evidence>
<feature type="compositionally biased region" description="Polar residues" evidence="2">
    <location>
        <begin position="32"/>
        <end position="61"/>
    </location>
</feature>
<evidence type="ECO:0000313" key="5">
    <source>
        <dbReference type="Proteomes" id="UP001367676"/>
    </source>
</evidence>
<protein>
    <recommendedName>
        <fullName evidence="3">DMA domain-containing protein</fullName>
    </recommendedName>
</protein>
<dbReference type="Proteomes" id="UP001367676">
    <property type="component" value="Unassembled WGS sequence"/>
</dbReference>
<dbReference type="SUPFAM" id="SSF46934">
    <property type="entry name" value="UBA-like"/>
    <property type="match status" value="1"/>
</dbReference>
<evidence type="ECO:0000313" key="4">
    <source>
        <dbReference type="EMBL" id="KAK7584041.1"/>
    </source>
</evidence>
<name>A0AAN9Y293_9HEMI</name>
<comment type="similarity">
    <text evidence="1">Belongs to the DMRT family.</text>
</comment>
<dbReference type="Pfam" id="PF03474">
    <property type="entry name" value="DMA"/>
    <property type="match status" value="1"/>
</dbReference>
<organism evidence="4 5">
    <name type="scientific">Parthenolecanium corni</name>
    <dbReference type="NCBI Taxonomy" id="536013"/>
    <lineage>
        <taxon>Eukaryota</taxon>
        <taxon>Metazoa</taxon>
        <taxon>Ecdysozoa</taxon>
        <taxon>Arthropoda</taxon>
        <taxon>Hexapoda</taxon>
        <taxon>Insecta</taxon>
        <taxon>Pterygota</taxon>
        <taxon>Neoptera</taxon>
        <taxon>Paraneoptera</taxon>
        <taxon>Hemiptera</taxon>
        <taxon>Sternorrhyncha</taxon>
        <taxon>Coccoidea</taxon>
        <taxon>Coccidae</taxon>
        <taxon>Parthenolecanium</taxon>
    </lineage>
</organism>
<dbReference type="InterPro" id="IPR026607">
    <property type="entry name" value="DMRT"/>
</dbReference>
<dbReference type="CDD" id="cd14417">
    <property type="entry name" value="CUE_DMA_DMRTA1"/>
    <property type="match status" value="1"/>
</dbReference>
<keyword evidence="5" id="KW-1185">Reference proteome</keyword>
<feature type="compositionally biased region" description="Low complexity" evidence="2">
    <location>
        <begin position="92"/>
        <end position="114"/>
    </location>
</feature>
<feature type="compositionally biased region" description="Low complexity" evidence="2">
    <location>
        <begin position="1"/>
        <end position="10"/>
    </location>
</feature>
<reference evidence="4 5" key="1">
    <citation type="submission" date="2024-03" db="EMBL/GenBank/DDBJ databases">
        <title>Adaptation during the transition from Ophiocordyceps entomopathogen to insect associate is accompanied by gene loss and intensified selection.</title>
        <authorList>
            <person name="Ward C.M."/>
            <person name="Onetto C.A."/>
            <person name="Borneman A.R."/>
        </authorList>
    </citation>
    <scope>NUCLEOTIDE SEQUENCE [LARGE SCALE GENOMIC DNA]</scope>
    <source>
        <strain evidence="4">AWRI1</strain>
        <tissue evidence="4">Single Adult Female</tissue>
    </source>
</reference>
<dbReference type="GO" id="GO:0007548">
    <property type="term" value="P:sex differentiation"/>
    <property type="evidence" value="ECO:0007669"/>
    <property type="project" value="TreeGrafter"/>
</dbReference>
<dbReference type="EMBL" id="JBBCAQ010000032">
    <property type="protein sequence ID" value="KAK7584041.1"/>
    <property type="molecule type" value="Genomic_DNA"/>
</dbReference>
<evidence type="ECO:0000259" key="3">
    <source>
        <dbReference type="Pfam" id="PF03474"/>
    </source>
</evidence>
<dbReference type="PANTHER" id="PTHR12322:SF116">
    <property type="entry name" value="DOUBLESEX-MAB RELATED 99B"/>
    <property type="match status" value="1"/>
</dbReference>
<dbReference type="GO" id="GO:0000981">
    <property type="term" value="F:DNA-binding transcription factor activity, RNA polymerase II-specific"/>
    <property type="evidence" value="ECO:0007669"/>
    <property type="project" value="TreeGrafter"/>
</dbReference>
<feature type="domain" description="DMA" evidence="3">
    <location>
        <begin position="182"/>
        <end position="218"/>
    </location>
</feature>
<accession>A0AAN9Y293</accession>
<dbReference type="PANTHER" id="PTHR12322">
    <property type="entry name" value="DOUBLESEX AND MAB-3 RELATED TRANSCRIPTION FACTOR DMRT"/>
    <property type="match status" value="1"/>
</dbReference>
<dbReference type="GO" id="GO:0005634">
    <property type="term" value="C:nucleus"/>
    <property type="evidence" value="ECO:0007669"/>
    <property type="project" value="InterPro"/>
</dbReference>
<dbReference type="InterPro" id="IPR009060">
    <property type="entry name" value="UBA-like_sf"/>
</dbReference>
<feature type="region of interest" description="Disordered" evidence="2">
    <location>
        <begin position="29"/>
        <end position="116"/>
    </location>
</feature>
<feature type="compositionally biased region" description="Acidic residues" evidence="2">
    <location>
        <begin position="71"/>
        <end position="80"/>
    </location>
</feature>
<feature type="region of interest" description="Disordered" evidence="2">
    <location>
        <begin position="303"/>
        <end position="323"/>
    </location>
</feature>
<comment type="caution">
    <text evidence="4">The sequence shown here is derived from an EMBL/GenBank/DDBJ whole genome shotgun (WGS) entry which is preliminary data.</text>
</comment>
<dbReference type="InterPro" id="IPR005173">
    <property type="entry name" value="DMA"/>
</dbReference>
<gene>
    <name evidence="4" type="ORF">V9T40_005004</name>
</gene>